<gene>
    <name evidence="2" type="ORF">SAMEA2275694_01152</name>
</gene>
<dbReference type="AlphaFoldDB" id="A0A9Q7SBN1"/>
<dbReference type="InterPro" id="IPR018713">
    <property type="entry name" value="MPAB/Lcp_cat_dom"/>
</dbReference>
<comment type="caution">
    <text evidence="2">The sequence shown here is derived from an EMBL/GenBank/DDBJ whole genome shotgun (WGS) entry which is preliminary data.</text>
</comment>
<evidence type="ECO:0000313" key="3">
    <source>
        <dbReference type="Proteomes" id="UP000185183"/>
    </source>
</evidence>
<dbReference type="PANTHER" id="PTHR36151:SF3">
    <property type="entry name" value="ER-BOUND OXYGENASE MPAB_MPAB'_RUBBER OXYGENASE CATALYTIC DOMAIN-CONTAINING PROTEIN"/>
    <property type="match status" value="1"/>
</dbReference>
<feature type="domain" description="ER-bound oxygenase mpaB/mpaB'/Rubber oxygenase catalytic" evidence="1">
    <location>
        <begin position="61"/>
        <end position="310"/>
    </location>
</feature>
<dbReference type="GO" id="GO:0016491">
    <property type="term" value="F:oxidoreductase activity"/>
    <property type="evidence" value="ECO:0007669"/>
    <property type="project" value="InterPro"/>
</dbReference>
<dbReference type="Proteomes" id="UP000185183">
    <property type="component" value="Unassembled WGS sequence"/>
</dbReference>
<reference evidence="2 3" key="1">
    <citation type="submission" date="2016-11" db="EMBL/GenBank/DDBJ databases">
        <authorList>
            <consortium name="Pathogen Informatics"/>
        </authorList>
    </citation>
    <scope>NUCLEOTIDE SEQUENCE [LARGE SCALE GENOMIC DNA]</scope>
    <source>
        <strain evidence="2 3">968</strain>
    </source>
</reference>
<dbReference type="Pfam" id="PF09995">
    <property type="entry name" value="MPAB_Lcp_cat"/>
    <property type="match status" value="1"/>
</dbReference>
<accession>A0A9Q7SBN1</accession>
<dbReference type="PANTHER" id="PTHR36151">
    <property type="entry name" value="BLR2777 PROTEIN"/>
    <property type="match status" value="1"/>
</dbReference>
<proteinExistence type="predicted"/>
<dbReference type="RefSeq" id="WP_074366940.1">
    <property type="nucleotide sequence ID" value="NZ_CP065265.1"/>
</dbReference>
<sequence length="428" mass="47343">MTGDVAADAVTGADPDVVTVDTAVGRNVFYAGTRLPERGTDGSLGPRQRVQHPVPPNSLLWKYALDPFVLAVTGQRIAIIENMWPQLGQGVSDHSLVLKSSDFQVLAQRGKNSIKAIADVLYAAPEDARKTGVQLRNFHKPIKGDMPGGRKYHAINAETWYFTHATFFEIVYRASDLGLFERPLTRAEKEQIFEESKEWYSLFGVDDQHQPQTYTEFENYWQNVMDNELVDSKLSQYTVGLAHKGAAAKLLARALPPSLRPFAWPLGAVSGGLFRLITVGPLELEIRQRLGLAWSRREERRFRRFVAFLRIARLVSIRLNVPVRYRYLPAAAAAFAREGIDPDSITLESARAALRQARAGRSETPVVEFGTTAVVVPAPDAVCAKCARSLEDCEECSGSGIVEGDPCDVCHGAQRGCPVHHDDWAVMA</sequence>
<protein>
    <submittedName>
        <fullName evidence="2">Uncharacterized protein conserved in bacteria</fullName>
    </submittedName>
</protein>
<evidence type="ECO:0000313" key="2">
    <source>
        <dbReference type="EMBL" id="SHW98829.1"/>
    </source>
</evidence>
<name>A0A9Q7SBN1_9MYCO</name>
<organism evidence="2 3">
    <name type="scientific">Mycobacteroides abscessus subsp. bolletii</name>
    <dbReference type="NCBI Taxonomy" id="319705"/>
    <lineage>
        <taxon>Bacteria</taxon>
        <taxon>Bacillati</taxon>
        <taxon>Actinomycetota</taxon>
        <taxon>Actinomycetes</taxon>
        <taxon>Mycobacteriales</taxon>
        <taxon>Mycobacteriaceae</taxon>
        <taxon>Mycobacteroides</taxon>
        <taxon>Mycobacteroides abscessus</taxon>
    </lineage>
</organism>
<dbReference type="EMBL" id="FSFA01000001">
    <property type="protein sequence ID" value="SHW98829.1"/>
    <property type="molecule type" value="Genomic_DNA"/>
</dbReference>
<evidence type="ECO:0000259" key="1">
    <source>
        <dbReference type="Pfam" id="PF09995"/>
    </source>
</evidence>